<evidence type="ECO:0000313" key="9">
    <source>
        <dbReference type="EMBL" id="SEA63993.1"/>
    </source>
</evidence>
<dbReference type="OrthoDB" id="9793390at2"/>
<feature type="transmembrane region" description="Helical" evidence="8">
    <location>
        <begin position="278"/>
        <end position="300"/>
    </location>
</feature>
<keyword evidence="7 8" id="KW-0472">Membrane</keyword>
<dbReference type="GO" id="GO:0055085">
    <property type="term" value="P:transmembrane transport"/>
    <property type="evidence" value="ECO:0007669"/>
    <property type="project" value="TreeGrafter"/>
</dbReference>
<dbReference type="PANTHER" id="PTHR21716">
    <property type="entry name" value="TRANSMEMBRANE PROTEIN"/>
    <property type="match status" value="1"/>
</dbReference>
<proteinExistence type="inferred from homology"/>
<keyword evidence="6 8" id="KW-1133">Transmembrane helix</keyword>
<dbReference type="RefSeq" id="WP_093044750.1">
    <property type="nucleotide sequence ID" value="NZ_FNQR01000006.1"/>
</dbReference>
<accession>A0A1H4CU76</accession>
<dbReference type="GO" id="GO:0005886">
    <property type="term" value="C:plasma membrane"/>
    <property type="evidence" value="ECO:0007669"/>
    <property type="project" value="UniProtKB-SubCell"/>
</dbReference>
<evidence type="ECO:0000256" key="4">
    <source>
        <dbReference type="ARBA" id="ARBA00022475"/>
    </source>
</evidence>
<dbReference type="STRING" id="571932.SAMN05421743_106199"/>
<keyword evidence="10" id="KW-1185">Reference proteome</keyword>
<keyword evidence="4" id="KW-1003">Cell membrane</keyword>
<evidence type="ECO:0000256" key="7">
    <source>
        <dbReference type="ARBA" id="ARBA00023136"/>
    </source>
</evidence>
<reference evidence="9 10" key="1">
    <citation type="submission" date="2016-10" db="EMBL/GenBank/DDBJ databases">
        <authorList>
            <person name="de Groot N.N."/>
        </authorList>
    </citation>
    <scope>NUCLEOTIDE SEQUENCE [LARGE SCALE GENOMIC DNA]</scope>
    <source>
        <strain evidence="9 10">CCM7597</strain>
    </source>
</reference>
<feature type="transmembrane region" description="Helical" evidence="8">
    <location>
        <begin position="242"/>
        <end position="271"/>
    </location>
</feature>
<evidence type="ECO:0000313" key="10">
    <source>
        <dbReference type="Proteomes" id="UP000198584"/>
    </source>
</evidence>
<keyword evidence="3" id="KW-0813">Transport</keyword>
<keyword evidence="5 8" id="KW-0812">Transmembrane</keyword>
<feature type="transmembrane region" description="Helical" evidence="8">
    <location>
        <begin position="312"/>
        <end position="338"/>
    </location>
</feature>
<dbReference type="Pfam" id="PF01594">
    <property type="entry name" value="AI-2E_transport"/>
    <property type="match status" value="1"/>
</dbReference>
<dbReference type="InterPro" id="IPR002549">
    <property type="entry name" value="AI-2E-like"/>
</dbReference>
<dbReference type="Proteomes" id="UP000198584">
    <property type="component" value="Unassembled WGS sequence"/>
</dbReference>
<protein>
    <submittedName>
        <fullName evidence="9">Predicted PurR-regulated permease PerM</fullName>
    </submittedName>
</protein>
<feature type="transmembrane region" description="Helical" evidence="8">
    <location>
        <begin position="211"/>
        <end position="236"/>
    </location>
</feature>
<evidence type="ECO:0000256" key="1">
    <source>
        <dbReference type="ARBA" id="ARBA00004651"/>
    </source>
</evidence>
<dbReference type="PANTHER" id="PTHR21716:SF53">
    <property type="entry name" value="PERMEASE PERM-RELATED"/>
    <property type="match status" value="1"/>
</dbReference>
<evidence type="ECO:0000256" key="6">
    <source>
        <dbReference type="ARBA" id="ARBA00022989"/>
    </source>
</evidence>
<feature type="transmembrane region" description="Helical" evidence="8">
    <location>
        <begin position="66"/>
        <end position="92"/>
    </location>
</feature>
<comment type="subcellular location">
    <subcellularLocation>
        <location evidence="1">Cell membrane</location>
        <topology evidence="1">Multi-pass membrane protein</topology>
    </subcellularLocation>
</comment>
<organism evidence="9 10">
    <name type="scientific">Thalassobacillus cyri</name>
    <dbReference type="NCBI Taxonomy" id="571932"/>
    <lineage>
        <taxon>Bacteria</taxon>
        <taxon>Bacillati</taxon>
        <taxon>Bacillota</taxon>
        <taxon>Bacilli</taxon>
        <taxon>Bacillales</taxon>
        <taxon>Bacillaceae</taxon>
        <taxon>Thalassobacillus</taxon>
    </lineage>
</organism>
<feature type="transmembrane region" description="Helical" evidence="8">
    <location>
        <begin position="36"/>
        <end position="54"/>
    </location>
</feature>
<evidence type="ECO:0000256" key="5">
    <source>
        <dbReference type="ARBA" id="ARBA00022692"/>
    </source>
</evidence>
<dbReference type="AlphaFoldDB" id="A0A1H4CU76"/>
<comment type="similarity">
    <text evidence="2">Belongs to the autoinducer-2 exporter (AI-2E) (TC 2.A.86) family.</text>
</comment>
<feature type="transmembrane region" description="Helical" evidence="8">
    <location>
        <begin position="156"/>
        <end position="178"/>
    </location>
</feature>
<dbReference type="EMBL" id="FNQR01000006">
    <property type="protein sequence ID" value="SEA63993.1"/>
    <property type="molecule type" value="Genomic_DNA"/>
</dbReference>
<name>A0A1H4CU76_9BACI</name>
<evidence type="ECO:0000256" key="2">
    <source>
        <dbReference type="ARBA" id="ARBA00009773"/>
    </source>
</evidence>
<evidence type="ECO:0000256" key="3">
    <source>
        <dbReference type="ARBA" id="ARBA00022448"/>
    </source>
</evidence>
<evidence type="ECO:0000256" key="8">
    <source>
        <dbReference type="SAM" id="Phobius"/>
    </source>
</evidence>
<gene>
    <name evidence="9" type="ORF">SAMN05421743_106199</name>
</gene>
<feature type="transmembrane region" description="Helical" evidence="8">
    <location>
        <begin position="7"/>
        <end position="30"/>
    </location>
</feature>
<sequence length="356" mass="39645">MWARHPFYKYSTAIILILIVIFLLKILHFFEPVKVIIGSIFYPILIAGFLYYILKPFVHYLAKIKYIPKGLAILMVYAGIAGIIYAASLLLADTIQKQVSKLTKNLPQDLKKTAEKTEQTIAQNDMGMISISSLRQKAASFSGDMVKQLGDNVTEILGTLTGAATVLILVPFVLFYFLKDDHRFVPFMLRFIPEKHEGEGKKILRNIDQTLAAYIIGQITVAVVDGILMYIGYLIIGLDYALVLGIFVILTAVVPFFGPMIGVLPAIVVALTQEPMMVVYVLITLGVVQQLEGNLVAPVVLGNRLSVHPLTIILLLLVAFALYGFIGMLIAIPVYSVLKITLKNLYDFYRLRNSNM</sequence>